<dbReference type="PROSITE" id="PS51898">
    <property type="entry name" value="TYR_RECOMBINASE"/>
    <property type="match status" value="1"/>
</dbReference>
<feature type="domain" description="Tyr recombinase" evidence="6">
    <location>
        <begin position="243"/>
        <end position="428"/>
    </location>
</feature>
<protein>
    <submittedName>
        <fullName evidence="8">Site-specific integrase</fullName>
    </submittedName>
</protein>
<evidence type="ECO:0000313" key="9">
    <source>
        <dbReference type="Proteomes" id="UP000641139"/>
    </source>
</evidence>
<organism evidence="8 9">
    <name type="scientific">Capnocytophaga periodontitidis</name>
    <dbReference type="NCBI Taxonomy" id="2795027"/>
    <lineage>
        <taxon>Bacteria</taxon>
        <taxon>Pseudomonadati</taxon>
        <taxon>Bacteroidota</taxon>
        <taxon>Flavobacteriia</taxon>
        <taxon>Flavobacteriales</taxon>
        <taxon>Flavobacteriaceae</taxon>
        <taxon>Capnocytophaga</taxon>
    </lineage>
</organism>
<accession>A0ABS0SPL3</accession>
<dbReference type="InterPro" id="IPR044068">
    <property type="entry name" value="CB"/>
</dbReference>
<dbReference type="Gene3D" id="1.10.150.130">
    <property type="match status" value="1"/>
</dbReference>
<evidence type="ECO:0000259" key="6">
    <source>
        <dbReference type="PROSITE" id="PS51898"/>
    </source>
</evidence>
<dbReference type="InterPro" id="IPR010998">
    <property type="entry name" value="Integrase_recombinase_N"/>
</dbReference>
<dbReference type="EMBL" id="JAEFDC010000012">
    <property type="protein sequence ID" value="MBI1647690.1"/>
    <property type="molecule type" value="Genomic_DNA"/>
</dbReference>
<reference evidence="8 9" key="1">
    <citation type="journal article" date="2021" name="Int. J. Syst. Evol. Microbiol.">
        <title>Capnocytophaga periodontitidis sp. nov., isolated from subgingival plaque of periodontitis patient.</title>
        <authorList>
            <person name="Zhang Y."/>
            <person name="Qiao D."/>
            <person name="Shi W."/>
            <person name="Wu D."/>
            <person name="Cai M."/>
        </authorList>
    </citation>
    <scope>NUCLEOTIDE SEQUENCE [LARGE SCALE GENOMIC DNA]</scope>
    <source>
        <strain evidence="8 9">051621</strain>
    </source>
</reference>
<comment type="similarity">
    <text evidence="1">Belongs to the 'phage' integrase family.</text>
</comment>
<evidence type="ECO:0000313" key="8">
    <source>
        <dbReference type="EMBL" id="MBI1647690.1"/>
    </source>
</evidence>
<dbReference type="InterPro" id="IPR011010">
    <property type="entry name" value="DNA_brk_join_enz"/>
</dbReference>
<name>A0ABS0SPL3_9FLAO</name>
<proteinExistence type="inferred from homology"/>
<dbReference type="Gene3D" id="1.10.443.10">
    <property type="entry name" value="Intergrase catalytic core"/>
    <property type="match status" value="1"/>
</dbReference>
<evidence type="ECO:0000256" key="2">
    <source>
        <dbReference type="ARBA" id="ARBA00022908"/>
    </source>
</evidence>
<keyword evidence="9" id="KW-1185">Reference proteome</keyword>
<dbReference type="InterPro" id="IPR013762">
    <property type="entry name" value="Integrase-like_cat_sf"/>
</dbReference>
<evidence type="ECO:0000256" key="4">
    <source>
        <dbReference type="ARBA" id="ARBA00023172"/>
    </source>
</evidence>
<dbReference type="SUPFAM" id="SSF56349">
    <property type="entry name" value="DNA breaking-rejoining enzymes"/>
    <property type="match status" value="1"/>
</dbReference>
<feature type="domain" description="Core-binding (CB)" evidence="7">
    <location>
        <begin position="137"/>
        <end position="222"/>
    </location>
</feature>
<keyword evidence="2" id="KW-0229">DNA integration</keyword>
<evidence type="ECO:0000259" key="7">
    <source>
        <dbReference type="PROSITE" id="PS51900"/>
    </source>
</evidence>
<comment type="caution">
    <text evidence="8">The sequence shown here is derived from an EMBL/GenBank/DDBJ whole genome shotgun (WGS) entry which is preliminary data.</text>
</comment>
<dbReference type="PROSITE" id="PS51900">
    <property type="entry name" value="CB"/>
    <property type="match status" value="1"/>
</dbReference>
<dbReference type="PANTHER" id="PTHR30349">
    <property type="entry name" value="PHAGE INTEGRASE-RELATED"/>
    <property type="match status" value="1"/>
</dbReference>
<evidence type="ECO:0000256" key="3">
    <source>
        <dbReference type="ARBA" id="ARBA00023125"/>
    </source>
</evidence>
<dbReference type="Pfam" id="PF00589">
    <property type="entry name" value="Phage_integrase"/>
    <property type="match status" value="1"/>
</dbReference>
<dbReference type="InterPro" id="IPR050090">
    <property type="entry name" value="Tyrosine_recombinase_XerCD"/>
</dbReference>
<dbReference type="Proteomes" id="UP000641139">
    <property type="component" value="Unassembled WGS sequence"/>
</dbReference>
<dbReference type="CDD" id="cd00397">
    <property type="entry name" value="DNA_BRE_C"/>
    <property type="match status" value="1"/>
</dbReference>
<evidence type="ECO:0000256" key="1">
    <source>
        <dbReference type="ARBA" id="ARBA00008857"/>
    </source>
</evidence>
<dbReference type="PANTHER" id="PTHR30349:SF41">
    <property type="entry name" value="INTEGRASE_RECOMBINASE PROTEIN MJ0367-RELATED"/>
    <property type="match status" value="1"/>
</dbReference>
<gene>
    <name evidence="8" type="ORF">I7X30_11575</name>
</gene>
<sequence length="434" mass="51520">MPTLYQLIQSEYKTEYISEYTKLKELMKKKKYSVPKIYPKIISEKKLSAFSEREKEEILKKHKRWYVYYYFRNEDGKMIKQPSIFFKINQEHKDFDSRYIKIHSLRNIIENILESGYTPNAEQPEIIPETIAQNSGYTAISALDFALNLKKSSVSDKTFSDYKYRIGQFQKFLKSNGLENTPIGNITKKEINDFLNSVLLKSSPRNRNNTLAVLNAIFSTLEENEIIQHNNVEKIKKLQAKPERNKTYTQNQQDDIFTLMEEKDRDLLLFVKFVSYNFLRPIEVCRLQVKDIDFDGAKLNVRAKNKLVKIKIIPEILLNEIQHFKGLSPNHYLFTPTGVGDWQTEEMNKRDYWTKRFKKVKDELNLGKDYGLYSFRHTFITKLYRELRTQYSQYETYDRLMLITGHATLSALQQYLREIDAELPEDYSHLLQNS</sequence>
<keyword evidence="4" id="KW-0233">DNA recombination</keyword>
<keyword evidence="3 5" id="KW-0238">DNA-binding</keyword>
<dbReference type="InterPro" id="IPR002104">
    <property type="entry name" value="Integrase_catalytic"/>
</dbReference>
<evidence type="ECO:0000256" key="5">
    <source>
        <dbReference type="PROSITE-ProRule" id="PRU01248"/>
    </source>
</evidence>